<feature type="compositionally biased region" description="Basic and acidic residues" evidence="1">
    <location>
        <begin position="514"/>
        <end position="532"/>
    </location>
</feature>
<dbReference type="OrthoDB" id="3260408at2759"/>
<name>A0A8H8DI43_9FUNG</name>
<evidence type="ECO:0000256" key="1">
    <source>
        <dbReference type="SAM" id="MobiDB-lite"/>
    </source>
</evidence>
<reference evidence="2 3" key="1">
    <citation type="journal article" name="Sci. Rep.">
        <title>Genome-scale phylogenetic analyses confirm Olpidium as the closest living zoosporic fungus to the non-flagellated, terrestrial fungi.</title>
        <authorList>
            <person name="Chang Y."/>
            <person name="Rochon D."/>
            <person name="Sekimoto S."/>
            <person name="Wang Y."/>
            <person name="Chovatia M."/>
            <person name="Sandor L."/>
            <person name="Salamov A."/>
            <person name="Grigoriev I.V."/>
            <person name="Stajich J.E."/>
            <person name="Spatafora J.W."/>
        </authorList>
    </citation>
    <scope>NUCLEOTIDE SEQUENCE [LARGE SCALE GENOMIC DNA]</scope>
    <source>
        <strain evidence="2">S191</strain>
    </source>
</reference>
<feature type="region of interest" description="Disordered" evidence="1">
    <location>
        <begin position="24"/>
        <end position="73"/>
    </location>
</feature>
<feature type="compositionally biased region" description="Low complexity" evidence="1">
    <location>
        <begin position="58"/>
        <end position="73"/>
    </location>
</feature>
<dbReference type="EMBL" id="JAEFCI010007260">
    <property type="protein sequence ID" value="KAG5459170.1"/>
    <property type="molecule type" value="Genomic_DNA"/>
</dbReference>
<feature type="compositionally biased region" description="Low complexity" evidence="1">
    <location>
        <begin position="499"/>
        <end position="509"/>
    </location>
</feature>
<feature type="compositionally biased region" description="Low complexity" evidence="1">
    <location>
        <begin position="543"/>
        <end position="558"/>
    </location>
</feature>
<feature type="compositionally biased region" description="Basic and acidic residues" evidence="1">
    <location>
        <begin position="24"/>
        <end position="34"/>
    </location>
</feature>
<feature type="region of interest" description="Disordered" evidence="1">
    <location>
        <begin position="431"/>
        <end position="558"/>
    </location>
</feature>
<dbReference type="Proteomes" id="UP000673691">
    <property type="component" value="Unassembled WGS sequence"/>
</dbReference>
<accession>A0A8H8DI43</accession>
<evidence type="ECO:0000313" key="3">
    <source>
        <dbReference type="Proteomes" id="UP000673691"/>
    </source>
</evidence>
<proteinExistence type="predicted"/>
<dbReference type="AlphaFoldDB" id="A0A8H8DI43"/>
<sequence length="558" mass="59496">MRASLRALAPRPGLLLCSERRKAAVVGGKKDPGRPHPLRSPPVPAQPENAHVFLDAKGTPPRGGSRPRTSSPRDFSSELFRIFVTALQSMPTATMKKRPTKAPAVGKVVAGDSKQPGLSPPKKRTPQYLPRRHKQPFFSLRNLLMVVLLYAGFHRFATCPNHGYPPKATAPAVCRTVYSVEKNVIRPGYDRAVQFFKASAPGKAVLNHYNENLRPHVDPLLARGQKIQKDFVRPAAARAQTVLKQYGEPALQKAKAFYVQYVDSRVQGVYGAAKKEYDARLGRHVNKAYAQGRVYYMQKVHSHVGTLVKSADAVYKQLLYPAAQRSVVILYQVSLMAGEAYQQYLGPLAAKTFVAVQDVWANHVLPAAIRIWESHGRPLYADVMRKVGIEVERAGVAGKAAKVKVAEVGKTAPSQVSKAAEQAASKAAGAAKPAFSKAPVAPETGSAKPAVAANRPAHKAPVEGQKAADHVTGTSRAASDSSKNEKHTAAKAALHPKSADPAKGSAAAPAGGGKAEKPAAAEAPRRADEKKSHGAVKPEQPGKPVAAKKPVAAAPAAA</sequence>
<organism evidence="2 3">
    <name type="scientific">Olpidium bornovanus</name>
    <dbReference type="NCBI Taxonomy" id="278681"/>
    <lineage>
        <taxon>Eukaryota</taxon>
        <taxon>Fungi</taxon>
        <taxon>Fungi incertae sedis</taxon>
        <taxon>Olpidiomycota</taxon>
        <taxon>Olpidiomycotina</taxon>
        <taxon>Olpidiomycetes</taxon>
        <taxon>Olpidiales</taxon>
        <taxon>Olpidiaceae</taxon>
        <taxon>Olpidium</taxon>
    </lineage>
</organism>
<evidence type="ECO:0000313" key="2">
    <source>
        <dbReference type="EMBL" id="KAG5459170.1"/>
    </source>
</evidence>
<feature type="compositionally biased region" description="Polar residues" evidence="1">
    <location>
        <begin position="472"/>
        <end position="481"/>
    </location>
</feature>
<keyword evidence="3" id="KW-1185">Reference proteome</keyword>
<comment type="caution">
    <text evidence="2">The sequence shown here is derived from an EMBL/GenBank/DDBJ whole genome shotgun (WGS) entry which is preliminary data.</text>
</comment>
<gene>
    <name evidence="2" type="ORF">BJ554DRAFT_461</name>
</gene>
<protein>
    <submittedName>
        <fullName evidence="2">Uncharacterized protein</fullName>
    </submittedName>
</protein>
<feature type="region of interest" description="Disordered" evidence="1">
    <location>
        <begin position="110"/>
        <end position="129"/>
    </location>
</feature>